<keyword evidence="4" id="KW-1185">Reference proteome</keyword>
<dbReference type="SUPFAM" id="SSF56214">
    <property type="entry name" value="4'-phosphopantetheinyl transferase"/>
    <property type="match status" value="1"/>
</dbReference>
<sequence>MPVHYIAVTASGVARTLEPLGGLDRFLPGPVRAAAARLQYEQDRLTYRAAHAVFRLMAAQLLGATPAEAAALPVTRSCRACGSGLHGKPAIAGVELSLSRSAGSLLVASAPAGHPIGADIEHIPDAVFDGFDAYALSIPEREQLRSDDVDARLRLWVAKEAVLKATGHGLSIEPSTFSIAGNSCTGLAAAEHLKLAWVGPPAGYVAAIAAPAALEMAQMTMARLV</sequence>
<evidence type="ECO:0000256" key="1">
    <source>
        <dbReference type="ARBA" id="ARBA00022679"/>
    </source>
</evidence>
<comment type="caution">
    <text evidence="3">The sequence shown here is derived from an EMBL/GenBank/DDBJ whole genome shotgun (WGS) entry which is preliminary data.</text>
</comment>
<accession>A0ABW4Q6G8</accession>
<dbReference type="GO" id="GO:0016740">
    <property type="term" value="F:transferase activity"/>
    <property type="evidence" value="ECO:0007669"/>
    <property type="project" value="UniProtKB-KW"/>
</dbReference>
<proteinExistence type="predicted"/>
<name>A0ABW4Q6G8_9MICC</name>
<protein>
    <submittedName>
        <fullName evidence="3">4'-phosphopantetheinyl transferase family protein</fullName>
    </submittedName>
</protein>
<dbReference type="Pfam" id="PF01648">
    <property type="entry name" value="ACPS"/>
    <property type="match status" value="1"/>
</dbReference>
<organism evidence="3 4">
    <name type="scientific">Arthrobacter flavus</name>
    <dbReference type="NCBI Taxonomy" id="95172"/>
    <lineage>
        <taxon>Bacteria</taxon>
        <taxon>Bacillati</taxon>
        <taxon>Actinomycetota</taxon>
        <taxon>Actinomycetes</taxon>
        <taxon>Micrococcales</taxon>
        <taxon>Micrococcaceae</taxon>
        <taxon>Arthrobacter</taxon>
    </lineage>
</organism>
<dbReference type="Gene3D" id="3.90.470.20">
    <property type="entry name" value="4'-phosphopantetheinyl transferase domain"/>
    <property type="match status" value="2"/>
</dbReference>
<dbReference type="InterPro" id="IPR008278">
    <property type="entry name" value="4-PPantetheinyl_Trfase_dom"/>
</dbReference>
<dbReference type="InterPro" id="IPR037143">
    <property type="entry name" value="4-PPantetheinyl_Trfase_dom_sf"/>
</dbReference>
<reference evidence="4" key="1">
    <citation type="journal article" date="2019" name="Int. J. Syst. Evol. Microbiol.">
        <title>The Global Catalogue of Microorganisms (GCM) 10K type strain sequencing project: providing services to taxonomists for standard genome sequencing and annotation.</title>
        <authorList>
            <consortium name="The Broad Institute Genomics Platform"/>
            <consortium name="The Broad Institute Genome Sequencing Center for Infectious Disease"/>
            <person name="Wu L."/>
            <person name="Ma J."/>
        </authorList>
    </citation>
    <scope>NUCLEOTIDE SEQUENCE [LARGE SCALE GENOMIC DNA]</scope>
    <source>
        <strain evidence="4">JCM 11496</strain>
    </source>
</reference>
<gene>
    <name evidence="3" type="ORF">ACFSFX_06725</name>
</gene>
<keyword evidence="1 3" id="KW-0808">Transferase</keyword>
<dbReference type="RefSeq" id="WP_343879818.1">
    <property type="nucleotide sequence ID" value="NZ_BAAAIJ010000047.1"/>
</dbReference>
<evidence type="ECO:0000313" key="3">
    <source>
        <dbReference type="EMBL" id="MFD1846291.1"/>
    </source>
</evidence>
<evidence type="ECO:0000259" key="2">
    <source>
        <dbReference type="Pfam" id="PF01648"/>
    </source>
</evidence>
<evidence type="ECO:0000313" key="4">
    <source>
        <dbReference type="Proteomes" id="UP001597307"/>
    </source>
</evidence>
<dbReference type="Proteomes" id="UP001597307">
    <property type="component" value="Unassembled WGS sequence"/>
</dbReference>
<feature type="domain" description="4'-phosphopantetheinyl transferase" evidence="2">
    <location>
        <begin position="115"/>
        <end position="190"/>
    </location>
</feature>
<dbReference type="EMBL" id="JBHUGA010000011">
    <property type="protein sequence ID" value="MFD1846291.1"/>
    <property type="molecule type" value="Genomic_DNA"/>
</dbReference>